<keyword evidence="2" id="KW-1185">Reference proteome</keyword>
<name>A0A4U6VN39_SETVI</name>
<proteinExistence type="predicted"/>
<dbReference type="Gramene" id="TKW31148">
    <property type="protein sequence ID" value="TKW31148"/>
    <property type="gene ID" value="SEVIR_2G085950v2"/>
</dbReference>
<gene>
    <name evidence="1" type="ORF">SEVIR_2G085950v2</name>
</gene>
<organism evidence="1 2">
    <name type="scientific">Setaria viridis</name>
    <name type="common">Green bristlegrass</name>
    <name type="synonym">Setaria italica subsp. viridis</name>
    <dbReference type="NCBI Taxonomy" id="4556"/>
    <lineage>
        <taxon>Eukaryota</taxon>
        <taxon>Viridiplantae</taxon>
        <taxon>Streptophyta</taxon>
        <taxon>Embryophyta</taxon>
        <taxon>Tracheophyta</taxon>
        <taxon>Spermatophyta</taxon>
        <taxon>Magnoliopsida</taxon>
        <taxon>Liliopsida</taxon>
        <taxon>Poales</taxon>
        <taxon>Poaceae</taxon>
        <taxon>PACMAD clade</taxon>
        <taxon>Panicoideae</taxon>
        <taxon>Panicodae</taxon>
        <taxon>Paniceae</taxon>
        <taxon>Cenchrinae</taxon>
        <taxon>Setaria</taxon>
    </lineage>
</organism>
<protein>
    <submittedName>
        <fullName evidence="1">Uncharacterized protein</fullName>
    </submittedName>
</protein>
<dbReference type="EMBL" id="CM016553">
    <property type="protein sequence ID" value="TKW31148.1"/>
    <property type="molecule type" value="Genomic_DNA"/>
</dbReference>
<sequence length="39" mass="4426">MHERRGSTRNVEGVLVEAVSTRKVTYDARSPFGFPQHPI</sequence>
<evidence type="ECO:0000313" key="1">
    <source>
        <dbReference type="EMBL" id="TKW31148.1"/>
    </source>
</evidence>
<reference evidence="1" key="1">
    <citation type="submission" date="2019-03" db="EMBL/GenBank/DDBJ databases">
        <title>WGS assembly of Setaria viridis.</title>
        <authorList>
            <person name="Huang P."/>
            <person name="Jenkins J."/>
            <person name="Grimwood J."/>
            <person name="Barry K."/>
            <person name="Healey A."/>
            <person name="Mamidi S."/>
            <person name="Sreedasyam A."/>
            <person name="Shu S."/>
            <person name="Feldman M."/>
            <person name="Wu J."/>
            <person name="Yu Y."/>
            <person name="Chen C."/>
            <person name="Johnson J."/>
            <person name="Rokhsar D."/>
            <person name="Baxter I."/>
            <person name="Schmutz J."/>
            <person name="Brutnell T."/>
            <person name="Kellogg E."/>
        </authorList>
    </citation>
    <scope>NUCLEOTIDE SEQUENCE [LARGE SCALE GENOMIC DNA]</scope>
</reference>
<dbReference type="Proteomes" id="UP000298652">
    <property type="component" value="Chromosome 2"/>
</dbReference>
<accession>A0A4U6VN39</accession>
<dbReference type="AlphaFoldDB" id="A0A4U6VN39"/>
<evidence type="ECO:0000313" key="2">
    <source>
        <dbReference type="Proteomes" id="UP000298652"/>
    </source>
</evidence>